<comment type="catalytic activity">
    <reaction evidence="8">
        <text>adenosine + phosphate = alpha-D-ribose 1-phosphate + adenine</text>
        <dbReference type="Rhea" id="RHEA:27642"/>
        <dbReference type="ChEBI" id="CHEBI:16335"/>
        <dbReference type="ChEBI" id="CHEBI:16708"/>
        <dbReference type="ChEBI" id="CHEBI:43474"/>
        <dbReference type="ChEBI" id="CHEBI:57720"/>
        <dbReference type="EC" id="2.4.2.1"/>
    </reaction>
    <physiologicalReaction direction="left-to-right" evidence="8">
        <dbReference type="Rhea" id="RHEA:27643"/>
    </physiologicalReaction>
</comment>
<dbReference type="AlphaFoldDB" id="A0A5P8NZ66"/>
<name>A0A5P8NZ66_9BACT</name>
<dbReference type="Pfam" id="PF02578">
    <property type="entry name" value="Cu-oxidase_4"/>
    <property type="match status" value="1"/>
</dbReference>
<evidence type="ECO:0000256" key="8">
    <source>
        <dbReference type="ARBA" id="ARBA00048968"/>
    </source>
</evidence>
<organism evidence="11 12">
    <name type="scientific">Sulfurimonas lithotrophica</name>
    <dbReference type="NCBI Taxonomy" id="2590022"/>
    <lineage>
        <taxon>Bacteria</taxon>
        <taxon>Pseudomonadati</taxon>
        <taxon>Campylobacterota</taxon>
        <taxon>Epsilonproteobacteria</taxon>
        <taxon>Campylobacterales</taxon>
        <taxon>Sulfurimonadaceae</taxon>
        <taxon>Sulfurimonas</taxon>
    </lineage>
</organism>
<keyword evidence="6" id="KW-0862">Zinc</keyword>
<proteinExistence type="inferred from homology"/>
<keyword evidence="12" id="KW-1185">Reference proteome</keyword>
<evidence type="ECO:0000256" key="4">
    <source>
        <dbReference type="ARBA" id="ARBA00022723"/>
    </source>
</evidence>
<comment type="similarity">
    <text evidence="2 10">Belongs to the purine nucleoside phosphorylase YfiH/LACC1 family.</text>
</comment>
<dbReference type="PANTHER" id="PTHR30616">
    <property type="entry name" value="UNCHARACTERIZED PROTEIN YFIH"/>
    <property type="match status" value="1"/>
</dbReference>
<dbReference type="Gene3D" id="3.60.140.10">
    <property type="entry name" value="CNF1/YfiH-like putative cysteine hydrolases"/>
    <property type="match status" value="1"/>
</dbReference>
<dbReference type="GO" id="GO:0005507">
    <property type="term" value="F:copper ion binding"/>
    <property type="evidence" value="ECO:0007669"/>
    <property type="project" value="TreeGrafter"/>
</dbReference>
<evidence type="ECO:0000313" key="12">
    <source>
        <dbReference type="Proteomes" id="UP000326944"/>
    </source>
</evidence>
<dbReference type="PANTHER" id="PTHR30616:SF2">
    <property type="entry name" value="PURINE NUCLEOSIDE PHOSPHORYLASE LACC1"/>
    <property type="match status" value="1"/>
</dbReference>
<comment type="catalytic activity">
    <reaction evidence="1">
        <text>inosine + phosphate = alpha-D-ribose 1-phosphate + hypoxanthine</text>
        <dbReference type="Rhea" id="RHEA:27646"/>
        <dbReference type="ChEBI" id="CHEBI:17368"/>
        <dbReference type="ChEBI" id="CHEBI:17596"/>
        <dbReference type="ChEBI" id="CHEBI:43474"/>
        <dbReference type="ChEBI" id="CHEBI:57720"/>
        <dbReference type="EC" id="2.4.2.1"/>
    </reaction>
    <physiologicalReaction direction="left-to-right" evidence="1">
        <dbReference type="Rhea" id="RHEA:27647"/>
    </physiologicalReaction>
</comment>
<keyword evidence="4" id="KW-0479">Metal-binding</keyword>
<evidence type="ECO:0000256" key="9">
    <source>
        <dbReference type="ARBA" id="ARBA00049893"/>
    </source>
</evidence>
<accession>A0A5P8NZ66</accession>
<protein>
    <recommendedName>
        <fullName evidence="10">Purine nucleoside phosphorylase</fullName>
    </recommendedName>
</protein>
<dbReference type="GO" id="GO:0017061">
    <property type="term" value="F:S-methyl-5-thioadenosine phosphorylase activity"/>
    <property type="evidence" value="ECO:0007669"/>
    <property type="project" value="UniProtKB-EC"/>
</dbReference>
<comment type="catalytic activity">
    <reaction evidence="7">
        <text>adenosine + H2O + H(+) = inosine + NH4(+)</text>
        <dbReference type="Rhea" id="RHEA:24408"/>
        <dbReference type="ChEBI" id="CHEBI:15377"/>
        <dbReference type="ChEBI" id="CHEBI:15378"/>
        <dbReference type="ChEBI" id="CHEBI:16335"/>
        <dbReference type="ChEBI" id="CHEBI:17596"/>
        <dbReference type="ChEBI" id="CHEBI:28938"/>
        <dbReference type="EC" id="3.5.4.4"/>
    </reaction>
    <physiologicalReaction direction="left-to-right" evidence="7">
        <dbReference type="Rhea" id="RHEA:24409"/>
    </physiologicalReaction>
</comment>
<dbReference type="RefSeq" id="WP_152306643.1">
    <property type="nucleotide sequence ID" value="NZ_CP043617.1"/>
</dbReference>
<dbReference type="InterPro" id="IPR011324">
    <property type="entry name" value="Cytotoxic_necrot_fac-like_cat"/>
</dbReference>
<dbReference type="EMBL" id="CP043617">
    <property type="protein sequence ID" value="QFR48700.1"/>
    <property type="molecule type" value="Genomic_DNA"/>
</dbReference>
<evidence type="ECO:0000313" key="11">
    <source>
        <dbReference type="EMBL" id="QFR48700.1"/>
    </source>
</evidence>
<dbReference type="SUPFAM" id="SSF64438">
    <property type="entry name" value="CNF1/YfiH-like putative cysteine hydrolases"/>
    <property type="match status" value="1"/>
</dbReference>
<comment type="catalytic activity">
    <reaction evidence="9">
        <text>S-methyl-5'-thioadenosine + phosphate = 5-(methylsulfanyl)-alpha-D-ribose 1-phosphate + adenine</text>
        <dbReference type="Rhea" id="RHEA:11852"/>
        <dbReference type="ChEBI" id="CHEBI:16708"/>
        <dbReference type="ChEBI" id="CHEBI:17509"/>
        <dbReference type="ChEBI" id="CHEBI:43474"/>
        <dbReference type="ChEBI" id="CHEBI:58533"/>
        <dbReference type="EC" id="2.4.2.28"/>
    </reaction>
    <physiologicalReaction direction="left-to-right" evidence="9">
        <dbReference type="Rhea" id="RHEA:11853"/>
    </physiologicalReaction>
</comment>
<dbReference type="GO" id="GO:0016787">
    <property type="term" value="F:hydrolase activity"/>
    <property type="evidence" value="ECO:0007669"/>
    <property type="project" value="UniProtKB-KW"/>
</dbReference>
<evidence type="ECO:0000256" key="3">
    <source>
        <dbReference type="ARBA" id="ARBA00022679"/>
    </source>
</evidence>
<evidence type="ECO:0000256" key="2">
    <source>
        <dbReference type="ARBA" id="ARBA00007353"/>
    </source>
</evidence>
<evidence type="ECO:0000256" key="1">
    <source>
        <dbReference type="ARBA" id="ARBA00000553"/>
    </source>
</evidence>
<dbReference type="OrthoDB" id="4279at2"/>
<dbReference type="Proteomes" id="UP000326944">
    <property type="component" value="Chromosome"/>
</dbReference>
<dbReference type="CDD" id="cd16833">
    <property type="entry name" value="YfiH"/>
    <property type="match status" value="1"/>
</dbReference>
<dbReference type="KEGG" id="sulg:FJR48_02775"/>
<gene>
    <name evidence="11" type="primary">pgeF</name>
    <name evidence="11" type="ORF">FJR48_02775</name>
</gene>
<keyword evidence="5" id="KW-0378">Hydrolase</keyword>
<evidence type="ECO:0000256" key="7">
    <source>
        <dbReference type="ARBA" id="ARBA00047989"/>
    </source>
</evidence>
<dbReference type="NCBIfam" id="TIGR00726">
    <property type="entry name" value="peptidoglycan editing factor PgeF"/>
    <property type="match status" value="1"/>
</dbReference>
<evidence type="ECO:0000256" key="5">
    <source>
        <dbReference type="ARBA" id="ARBA00022801"/>
    </source>
</evidence>
<evidence type="ECO:0000256" key="10">
    <source>
        <dbReference type="RuleBase" id="RU361274"/>
    </source>
</evidence>
<reference evidence="11 12" key="1">
    <citation type="submission" date="2019-09" db="EMBL/GenBank/DDBJ databases">
        <title>Sulfurimonas gotlandica sp. nov., a chemoautotrophic and psychrotolerant epsilonproteobacterium isolated from a pelagic redoxcline, and an emended description of the genus Sulfurimonas.</title>
        <authorList>
            <person name="Wang S."/>
            <person name="Jiang L."/>
            <person name="Shao S."/>
        </authorList>
    </citation>
    <scope>NUCLEOTIDE SEQUENCE [LARGE SCALE GENOMIC DNA]</scope>
    <source>
        <strain evidence="11 12">GYSZ_1</strain>
    </source>
</reference>
<keyword evidence="3" id="KW-0808">Transferase</keyword>
<evidence type="ECO:0000256" key="6">
    <source>
        <dbReference type="ARBA" id="ARBA00022833"/>
    </source>
</evidence>
<dbReference type="InterPro" id="IPR038371">
    <property type="entry name" value="Cu_polyphenol_OxRdtase_sf"/>
</dbReference>
<sequence length="232" mass="26465">MSLYQTKFFFTSREDGNLAFHVNDDKNSVINNHKHLAKKHNYDFNKLVHMKQIHSDIVHIVDKDNNFNNPPECDALITDKKNIPLMVMVADCSPLLFYDEIRGVIAAVHAGRQGAFKNIVKNVLDVFVKNYASDIKNIKVHIGASICQNCYEVGSEIDAEAKELGFDYAVKIIDDFFYLDVNKIILKQLSDYGVLDENIKLLDECSSCNDKNYYSYRRDGQTGRFAGVIILN</sequence>
<dbReference type="InterPro" id="IPR003730">
    <property type="entry name" value="Cu_polyphenol_OxRdtase"/>
</dbReference>